<name>A0A1G2HY46_9BACT</name>
<protein>
    <submittedName>
        <fullName evidence="1">Uncharacterized protein</fullName>
    </submittedName>
</protein>
<dbReference type="AlphaFoldDB" id="A0A1G2HY46"/>
<dbReference type="Proteomes" id="UP000179183">
    <property type="component" value="Unassembled WGS sequence"/>
</dbReference>
<reference evidence="1 2" key="1">
    <citation type="journal article" date="2016" name="Nat. Commun.">
        <title>Thousands of microbial genomes shed light on interconnected biogeochemical processes in an aquifer system.</title>
        <authorList>
            <person name="Anantharaman K."/>
            <person name="Brown C.T."/>
            <person name="Hug L.A."/>
            <person name="Sharon I."/>
            <person name="Castelle C.J."/>
            <person name="Probst A.J."/>
            <person name="Thomas B.C."/>
            <person name="Singh A."/>
            <person name="Wilkins M.J."/>
            <person name="Karaoz U."/>
            <person name="Brodie E.L."/>
            <person name="Williams K.H."/>
            <person name="Hubbard S.S."/>
            <person name="Banfield J.F."/>
        </authorList>
    </citation>
    <scope>NUCLEOTIDE SEQUENCE [LARGE SCALE GENOMIC DNA]</scope>
</reference>
<proteinExistence type="predicted"/>
<sequence length="79" mass="8912">MSESPSLNSGESREIKETIGDNYNVECPHCGKQNHNICYGDTNPSKKTLLNFGNHANLVRRMCIIRQSAARKISMVFQQ</sequence>
<evidence type="ECO:0000313" key="2">
    <source>
        <dbReference type="Proteomes" id="UP000179183"/>
    </source>
</evidence>
<gene>
    <name evidence="1" type="ORF">A3D34_02425</name>
</gene>
<comment type="caution">
    <text evidence="1">The sequence shown here is derived from an EMBL/GenBank/DDBJ whole genome shotgun (WGS) entry which is preliminary data.</text>
</comment>
<accession>A0A1G2HY46</accession>
<evidence type="ECO:0000313" key="1">
    <source>
        <dbReference type="EMBL" id="OGZ67403.1"/>
    </source>
</evidence>
<organism evidence="1 2">
    <name type="scientific">Candidatus Staskawiczbacteria bacterium RIFCSPHIGHO2_02_FULL_33_16</name>
    <dbReference type="NCBI Taxonomy" id="1802204"/>
    <lineage>
        <taxon>Bacteria</taxon>
        <taxon>Candidatus Staskawicziibacteriota</taxon>
    </lineage>
</organism>
<dbReference type="EMBL" id="MHOQ01000006">
    <property type="protein sequence ID" value="OGZ67403.1"/>
    <property type="molecule type" value="Genomic_DNA"/>
</dbReference>